<evidence type="ECO:0000256" key="1">
    <source>
        <dbReference type="ARBA" id="ARBA00004141"/>
    </source>
</evidence>
<keyword evidence="7" id="KW-0472">Membrane</keyword>
<evidence type="ECO:0000256" key="3">
    <source>
        <dbReference type="ARBA" id="ARBA00022448"/>
    </source>
</evidence>
<evidence type="ECO:0000313" key="10">
    <source>
        <dbReference type="Proteomes" id="UP000261360"/>
    </source>
</evidence>
<dbReference type="GO" id="GO:0007035">
    <property type="term" value="P:vacuolar acidification"/>
    <property type="evidence" value="ECO:0007669"/>
    <property type="project" value="TreeGrafter"/>
</dbReference>
<sequence length="151" mass="16701">RLCDCFEFDAVEAFMQQTTQTLGCCLGCMSNTASYLFGPSALHTHVMDLTTDSPDVLWMMVMRVSFSLRGLLGSVSLVVLFCVLTLTVSILLVMEGFSVPCVSVRVEFKSKFYSGTGYKFRSFSFSNIIHFLSALSPHTSSVTTIHLLLLL</sequence>
<protein>
    <recommendedName>
        <fullName evidence="8">V-type proton ATPase subunit a</fullName>
    </recommendedName>
</protein>
<evidence type="ECO:0000256" key="4">
    <source>
        <dbReference type="ARBA" id="ARBA00022692"/>
    </source>
</evidence>
<keyword evidence="10" id="KW-1185">Reference proteome</keyword>
<comment type="subcellular location">
    <subcellularLocation>
        <location evidence="1">Membrane</location>
        <topology evidence="1">Multi-pass membrane protein</topology>
    </subcellularLocation>
</comment>
<accession>A0A3B4YEI6</accession>
<keyword evidence="3 8" id="KW-0813">Transport</keyword>
<dbReference type="Pfam" id="PF01496">
    <property type="entry name" value="V_ATPase_I"/>
    <property type="match status" value="1"/>
</dbReference>
<reference evidence="9" key="1">
    <citation type="submission" date="2025-08" db="UniProtKB">
        <authorList>
            <consortium name="Ensembl"/>
        </authorList>
    </citation>
    <scope>IDENTIFICATION</scope>
</reference>
<dbReference type="AlphaFoldDB" id="A0A3B4YEI6"/>
<dbReference type="GO" id="GO:0046961">
    <property type="term" value="F:proton-transporting ATPase activity, rotational mechanism"/>
    <property type="evidence" value="ECO:0007669"/>
    <property type="project" value="InterPro"/>
</dbReference>
<dbReference type="Proteomes" id="UP000261360">
    <property type="component" value="Unplaced"/>
</dbReference>
<evidence type="ECO:0000256" key="7">
    <source>
        <dbReference type="ARBA" id="ARBA00023136"/>
    </source>
</evidence>
<dbReference type="GO" id="GO:0016471">
    <property type="term" value="C:vacuolar proton-transporting V-type ATPase complex"/>
    <property type="evidence" value="ECO:0007669"/>
    <property type="project" value="TreeGrafter"/>
</dbReference>
<evidence type="ECO:0000313" key="9">
    <source>
        <dbReference type="Ensembl" id="ENSSLDP00000026483.1"/>
    </source>
</evidence>
<dbReference type="InterPro" id="IPR002490">
    <property type="entry name" value="V-ATPase_116kDa_su"/>
</dbReference>
<dbReference type="Ensembl" id="ENSSLDT00000027298.1">
    <property type="protein sequence ID" value="ENSSLDP00000026483.1"/>
    <property type="gene ID" value="ENSSLDG00000020583.1"/>
</dbReference>
<keyword evidence="5" id="KW-1133">Transmembrane helix</keyword>
<evidence type="ECO:0000256" key="2">
    <source>
        <dbReference type="ARBA" id="ARBA00009904"/>
    </source>
</evidence>
<dbReference type="GO" id="GO:0033179">
    <property type="term" value="C:proton-transporting V-type ATPase, V0 domain"/>
    <property type="evidence" value="ECO:0007669"/>
    <property type="project" value="InterPro"/>
</dbReference>
<dbReference type="GO" id="GO:0005886">
    <property type="term" value="C:plasma membrane"/>
    <property type="evidence" value="ECO:0007669"/>
    <property type="project" value="TreeGrafter"/>
</dbReference>
<dbReference type="PANTHER" id="PTHR11629:SF21">
    <property type="entry name" value="V-TYPE PROTON ATPASE 116 KDA SUBUNIT A 3"/>
    <property type="match status" value="1"/>
</dbReference>
<dbReference type="GO" id="GO:0051117">
    <property type="term" value="F:ATPase binding"/>
    <property type="evidence" value="ECO:0007669"/>
    <property type="project" value="TreeGrafter"/>
</dbReference>
<dbReference type="STRING" id="1841481.ENSSLDP00000026483"/>
<evidence type="ECO:0000256" key="6">
    <source>
        <dbReference type="ARBA" id="ARBA00023065"/>
    </source>
</evidence>
<comment type="function">
    <text evidence="8">Essential component of the vacuolar proton pump (V-ATPase), a multimeric enzyme that catalyzes the translocation of protons across the membranes. Required for assembly and activity of the V-ATPase.</text>
</comment>
<keyword evidence="6 8" id="KW-0406">Ion transport</keyword>
<evidence type="ECO:0000256" key="5">
    <source>
        <dbReference type="ARBA" id="ARBA00022989"/>
    </source>
</evidence>
<comment type="similarity">
    <text evidence="2 8">Belongs to the V-ATPase 116 kDa subunit family.</text>
</comment>
<evidence type="ECO:0000256" key="8">
    <source>
        <dbReference type="RuleBase" id="RU361189"/>
    </source>
</evidence>
<keyword evidence="4" id="KW-0812">Transmembrane</keyword>
<proteinExistence type="inferred from homology"/>
<keyword evidence="8" id="KW-0375">Hydrogen ion transport</keyword>
<organism evidence="9 10">
    <name type="scientific">Seriola lalandi dorsalis</name>
    <dbReference type="NCBI Taxonomy" id="1841481"/>
    <lineage>
        <taxon>Eukaryota</taxon>
        <taxon>Metazoa</taxon>
        <taxon>Chordata</taxon>
        <taxon>Craniata</taxon>
        <taxon>Vertebrata</taxon>
        <taxon>Euteleostomi</taxon>
        <taxon>Actinopterygii</taxon>
        <taxon>Neopterygii</taxon>
        <taxon>Teleostei</taxon>
        <taxon>Neoteleostei</taxon>
        <taxon>Acanthomorphata</taxon>
        <taxon>Carangaria</taxon>
        <taxon>Carangiformes</taxon>
        <taxon>Carangidae</taxon>
        <taxon>Seriola</taxon>
    </lineage>
</organism>
<reference evidence="9" key="2">
    <citation type="submission" date="2025-09" db="UniProtKB">
        <authorList>
            <consortium name="Ensembl"/>
        </authorList>
    </citation>
    <scope>IDENTIFICATION</scope>
</reference>
<dbReference type="PANTHER" id="PTHR11629">
    <property type="entry name" value="VACUOLAR PROTON ATPASES"/>
    <property type="match status" value="1"/>
</dbReference>
<name>A0A3B4YEI6_SERLL</name>